<evidence type="ECO:0000256" key="2">
    <source>
        <dbReference type="ARBA" id="ARBA00012759"/>
    </source>
</evidence>
<dbReference type="PANTHER" id="PTHR13367:SF33">
    <property type="entry name" value="P-LOOP CONTAINING NUCLEOSIDE TRIPHOSPHATE HYDROLASE PROTEIN"/>
    <property type="match status" value="1"/>
</dbReference>
<evidence type="ECO:0000256" key="1">
    <source>
        <dbReference type="ARBA" id="ARBA00000707"/>
    </source>
</evidence>
<evidence type="ECO:0000256" key="7">
    <source>
        <dbReference type="SAM" id="Coils"/>
    </source>
</evidence>
<dbReference type="PANTHER" id="PTHR13367">
    <property type="entry name" value="UBIQUITIN THIOESTERASE"/>
    <property type="match status" value="1"/>
</dbReference>
<sequence length="3106" mass="351151">MRPAATNFIFEHAFLPPKLPQLDHEEAASDDILKEISQAAREFSLLLPPRSSEARVWSQLAQSVPKWAKIYESGIPCSSTTIQTLQTMNTDDVLLFYVKPQNAAIVVRNRSTGAIFECFEVLPKTDAVLAAKDALVRQFPARAVFVPNRIMQNAFFIQELGTAIHKLSVEEVRLAMETTIKAQNTVVEKRQSAHPRAVTEWLFGVLSSYGKATSSPTICKRTHDDVCWTNTSKPPWRRSGVWLCARVALQLALHNADLAGEEQSHYKNFMLFLLSRLATGISATTTSPDTLHVLRVKLARRNAKLGSETRAFVQESVRTTLSRLNQSMLLQWKEVKERDEFTLPQVVTQNVSDRLTMKNSRSAVKAVWLRSRESFTYPHTTFKPQISRRIVLAKTQLPDSGIFTKPGDLLFALADFEQWVGAHLADWLRLNRPQPSSCQSLALLMQNYHHAAVSRYEGHPVRISLMFLTLLDLWAAIDKLATELCPLLLQYPPELDPSMFAPLLLSKQLELERLHQIECHISSRLSGRKASYPSLFSDPSATSFGVRYFDQSPALQMVRRNIEANARDERQEKVQEWNTKKASFEKLMRSVESMECGIFIPRGPGWVGRPRHDRKCQKCAKEQQAKAIQVTKHEWPLPEQETMIKAVIFELMPPEAIAHWRDSTWLLVQDIGRHANAGGDVKQILRSFPPLTEFAQGPKLRVTLASSVKSMQKAHYFTSGLDMDDVLVKNGLQPRMFDTQSTRIWTAKQNSQPSLLRYCNAHLPKPLNEHLESFVNRTSHAQNSVIARHASCPPEMSPHEHVLFGSLRSGERLQWMNLLAMLTSTEVDLNSPSVAILFTHAMSQVGTAGTLVPKYLRESQQDLASESFCQTLLNTLEASFARIEANWKEATATSILLAICLKILSLVPDRIDVDRWNDLVQRIRRAGIGWIGQLTELHMQEKSASARGLTLKDLSRQIVNACVLVRQTFNVDSHLIMAVFSNDLAIADYIEAAIHLHDHRQQGTVADDTKQKSDLLNDHYLARLCEKPFLAQLQRRNAAISTGIRRFWHSAAFTTPWNTVDQTDTSWIQSEASSNAVHFNVVTGSLLVSGRPLARLPTTYSSDPLYRSVFGDLDLDVFASDIDGMEYMSRVLFGGHRIYFGMRGKTLLLRSSLNGRFFEAILRDIFLGDIPDFIVKNNVPWMSLDDGRVFFRPNTRPWVSQADDWVLSPDVNWRPTISMRTDHAVLIDHASPVGKVVCGIFQNFEHRDHILITMQDHVRISIKLARYHLNFFVTLKGEVQCQELSAVVDTSQAIGTLHGLKSRLVLRAVSSANIPGSPVRSVLIPNGDVVVSTAPPHVSAKVRLEAVEALSFSHYRIDDRLGRLVADDLEGHLFKTYLHAITSFPEDDELTGRTGTEESLLCLSDGINRTSVPLSARSQTLLRLIAQLSPARKFYPPGMRTMHSDIFDEVLSYISQRDVFYGTVKDIISHNLKAAFLFDSANVQQVSYSGDLPLLDRSYHQSCKLYPCESAIMTPTDPEDHPYSSRDRDMSANQEAAVSMAGLVTAWPSAFSVRRDLRDMVLGWGQISGFDENYSVFSFSNMLSQGLQQQFASLLLYCKADLRSREHLTFVLSLIAFGKPSIARELRTILAFAVSPSLRHHLPFPDCNTYDLREGYKMNRQEIMTILSQCEKGFTSALSSDSDESDSDDEAIEAEREQYERELNAQRQQIMDAVTSAWPGNSVQLPARGTLGYYKWGLLKELLNGKLATWDKNRRFLSQLDAFDQELKTIHQTYDGPEFSSNVLRITQETAVRSPQTQFSLLDIMHSTPVVDDILNESRPSYLDQDLTSSICRRERHQHLEANELRRTWEELEDMVEELGANPSTIVQEYGQSLNESIKAFKKKTAEDRSRVTLVDPGVLAEKALQVKYCIKFILGRSRLILQPRLASHRALVEARIWPHVSELALLQLLTARYRGHVPPVWVKVVILLAREVTALQRAERMQRYLVAKDNFALQRELTNPAHAAWEPEQWPDWLLLEIQNNILIRPVQVRVAQELIKAENGLVLLGMGEGKTSVILPMVVTALATGSQLVRVVVLKPLANEMLRLLSSSLAGLVNRTVYHLPFSRQTRLSHETPQLLMALFEECSQGAGVLLTLPEHLNSFRLIGSDKLGTDKNLAIELIRVQKWLDCNARDILDESDELLKPAYELVYTNGEANLLSGAPDRWTVALELLAVVQRNAQSLHEACPSGIELERRALDSFPHIRVLNDEGARLVKSRLTEEVIAGKLPGLPLGHCNSETMKALYAFIHDVEVDSATFELISNHFNESAQFDLLYVVRGLISQQILTHALRKRWLVNYGLDRSRCSSAVPYRAKSIPSPSAEFAQPETLILLTALSFYYTGIQREDLRRCILILLKSPDPGEDYLKWVANSTLPAKYRSASSLNLDDAYCIDELYSHLRFNKALIDYFLRQAVYPKEAKEFRHKLSSSAWDLCANDGGKVTSGFSGTCDSRIPLTCFQKDIEDLRHGTASTLATLLRRDNRKYIRAASPSGQRLSPDELLQLIVDHEPHSPSVIIDVGALFLEDNKEIASKWLRLRSQMMAAVFFSEDDEKMVLNRDGSVEPFASSIFKDQIGKCLIYLDEFHTRGTDFQLPDHFKAAVLLGPGLLKDSLVQACMRMRKLAVSQSVVFFAPPEVDNGIRALLHGAPEEIDSSHVIRWCISQSCRTLLSQQPLWTMKGLSHSRRRLAFTRHVNENGRIVNSDKYLEVIRERESRPVSEIYTAEKHDKQKLSWKPSKAEKTDHIMAQLLEEWDRAETREFKDCGISEEQEREILHEVEEEREVQRPKSATPAKPSASESLLGFLRDGNLPERLDDLRPPFDVLLDTRLASHYSRAKWPTDIKVTRDFMRTIVTVACSPQDDFLRSVQWVLIVPRIKEPVIISPHEAQIFLPEIRKHKRATLVLYQARTGKNMAPFDGMNVYQVPESSLPVTISPEAISVLNLFAGQLYFTTFADYKRLCSLLGLWDGERPLPVRREVANDNFVSPACRAANGWTGCKFSRSPVGVLKAFIGMRRLGIEWGHTHMGRLLAGRILRQEDFKQEQETDLLTRDLGELSLDKDGSGREARAAN</sequence>
<keyword evidence="4" id="KW-0833">Ubl conjugation pathway</keyword>
<dbReference type="InterPro" id="IPR022105">
    <property type="entry name" value="DUF3645"/>
</dbReference>
<dbReference type="InterPro" id="IPR022099">
    <property type="entry name" value="DUF3638"/>
</dbReference>
<evidence type="ECO:0000259" key="11">
    <source>
        <dbReference type="Pfam" id="PF20255"/>
    </source>
</evidence>
<feature type="domain" description="DUF3645" evidence="10">
    <location>
        <begin position="2340"/>
        <end position="2372"/>
    </location>
</feature>
<dbReference type="Pfam" id="PF12340">
    <property type="entry name" value="DUF3638"/>
    <property type="match status" value="1"/>
</dbReference>
<evidence type="ECO:0000256" key="6">
    <source>
        <dbReference type="ARBA" id="ARBA00022807"/>
    </source>
</evidence>
<dbReference type="GO" id="GO:0004843">
    <property type="term" value="F:cysteine-type deubiquitinase activity"/>
    <property type="evidence" value="ECO:0007669"/>
    <property type="project" value="UniProtKB-EC"/>
</dbReference>
<dbReference type="OrthoDB" id="3182339at2759"/>
<reference evidence="12 13" key="1">
    <citation type="submission" date="2013-03" db="EMBL/GenBank/DDBJ databases">
        <title>The Genome Sequence of Capronia epimyces CBS 606.96.</title>
        <authorList>
            <consortium name="The Broad Institute Genomics Platform"/>
            <person name="Cuomo C."/>
            <person name="de Hoog S."/>
            <person name="Gorbushina A."/>
            <person name="Walker B."/>
            <person name="Young S.K."/>
            <person name="Zeng Q."/>
            <person name="Gargeya S."/>
            <person name="Fitzgerald M."/>
            <person name="Haas B."/>
            <person name="Abouelleil A."/>
            <person name="Allen A.W."/>
            <person name="Alvarado L."/>
            <person name="Arachchi H.M."/>
            <person name="Berlin A.M."/>
            <person name="Chapman S.B."/>
            <person name="Gainer-Dewar J."/>
            <person name="Goldberg J."/>
            <person name="Griggs A."/>
            <person name="Gujja S."/>
            <person name="Hansen M."/>
            <person name="Howarth C."/>
            <person name="Imamovic A."/>
            <person name="Ireland A."/>
            <person name="Larimer J."/>
            <person name="McCowan C."/>
            <person name="Murphy C."/>
            <person name="Pearson M."/>
            <person name="Poon T.W."/>
            <person name="Priest M."/>
            <person name="Roberts A."/>
            <person name="Saif S."/>
            <person name="Shea T."/>
            <person name="Sisk P."/>
            <person name="Sykes S."/>
            <person name="Wortman J."/>
            <person name="Nusbaum C."/>
            <person name="Birren B."/>
        </authorList>
    </citation>
    <scope>NUCLEOTIDE SEQUENCE [LARGE SCALE GENOMIC DNA]</scope>
    <source>
        <strain evidence="12 13">CBS 606.96</strain>
    </source>
</reference>
<dbReference type="eggNOG" id="ENOG502QUFK">
    <property type="taxonomic scope" value="Eukaryota"/>
</dbReference>
<dbReference type="GO" id="GO:0006508">
    <property type="term" value="P:proteolysis"/>
    <property type="evidence" value="ECO:0007669"/>
    <property type="project" value="UniProtKB-KW"/>
</dbReference>
<dbReference type="SUPFAM" id="SSF52540">
    <property type="entry name" value="P-loop containing nucleoside triphosphate hydrolases"/>
    <property type="match status" value="1"/>
</dbReference>
<protein>
    <recommendedName>
        <fullName evidence="2">ubiquitinyl hydrolase 1</fullName>
        <ecNumber evidence="2">3.4.19.12</ecNumber>
    </recommendedName>
</protein>
<keyword evidence="7" id="KW-0175">Coiled coil</keyword>
<feature type="domain" description="DUF6606" evidence="11">
    <location>
        <begin position="9"/>
        <end position="277"/>
    </location>
</feature>
<keyword evidence="6" id="KW-0788">Thiol protease</keyword>
<feature type="domain" description="DUF3638" evidence="9">
    <location>
        <begin position="2003"/>
        <end position="2222"/>
    </location>
</feature>
<feature type="region of interest" description="Disordered" evidence="8">
    <location>
        <begin position="2815"/>
        <end position="2834"/>
    </location>
</feature>
<comment type="catalytic activity">
    <reaction evidence="1">
        <text>Thiol-dependent hydrolysis of ester, thioester, amide, peptide and isopeptide bonds formed by the C-terminal Gly of ubiquitin (a 76-residue protein attached to proteins as an intracellular targeting signal).</text>
        <dbReference type="EC" id="3.4.19.12"/>
    </reaction>
</comment>
<evidence type="ECO:0000259" key="10">
    <source>
        <dbReference type="Pfam" id="PF12359"/>
    </source>
</evidence>
<dbReference type="Pfam" id="PF20255">
    <property type="entry name" value="DUF6606"/>
    <property type="match status" value="1"/>
</dbReference>
<dbReference type="Proteomes" id="UP000019478">
    <property type="component" value="Unassembled WGS sequence"/>
</dbReference>
<dbReference type="RefSeq" id="XP_007728983.1">
    <property type="nucleotide sequence ID" value="XM_007730793.1"/>
</dbReference>
<dbReference type="InterPro" id="IPR027417">
    <property type="entry name" value="P-loop_NTPase"/>
</dbReference>
<evidence type="ECO:0000256" key="5">
    <source>
        <dbReference type="ARBA" id="ARBA00022801"/>
    </source>
</evidence>
<evidence type="ECO:0000313" key="13">
    <source>
        <dbReference type="Proteomes" id="UP000019478"/>
    </source>
</evidence>
<keyword evidence="13" id="KW-1185">Reference proteome</keyword>
<keyword evidence="5" id="KW-0378">Hydrolase</keyword>
<evidence type="ECO:0000256" key="3">
    <source>
        <dbReference type="ARBA" id="ARBA00022670"/>
    </source>
</evidence>
<proteinExistence type="predicted"/>
<dbReference type="EMBL" id="AMGY01000001">
    <property type="protein sequence ID" value="EXJ92093.1"/>
    <property type="molecule type" value="Genomic_DNA"/>
</dbReference>
<accession>W9YHR7</accession>
<organism evidence="12 13">
    <name type="scientific">Capronia epimyces CBS 606.96</name>
    <dbReference type="NCBI Taxonomy" id="1182542"/>
    <lineage>
        <taxon>Eukaryota</taxon>
        <taxon>Fungi</taxon>
        <taxon>Dikarya</taxon>
        <taxon>Ascomycota</taxon>
        <taxon>Pezizomycotina</taxon>
        <taxon>Eurotiomycetes</taxon>
        <taxon>Chaetothyriomycetidae</taxon>
        <taxon>Chaetothyriales</taxon>
        <taxon>Herpotrichiellaceae</taxon>
        <taxon>Capronia</taxon>
    </lineage>
</organism>
<dbReference type="HOGENOM" id="CLU_000211_1_0_1"/>
<dbReference type="EC" id="3.4.19.12" evidence="2"/>
<comment type="caution">
    <text evidence="12">The sequence shown here is derived from an EMBL/GenBank/DDBJ whole genome shotgun (WGS) entry which is preliminary data.</text>
</comment>
<dbReference type="Pfam" id="PF12359">
    <property type="entry name" value="DUF3645"/>
    <property type="match status" value="1"/>
</dbReference>
<evidence type="ECO:0000256" key="4">
    <source>
        <dbReference type="ARBA" id="ARBA00022786"/>
    </source>
</evidence>
<dbReference type="InterPro" id="IPR051346">
    <property type="entry name" value="OTU_Deubiquitinase"/>
</dbReference>
<dbReference type="InterPro" id="IPR046541">
    <property type="entry name" value="DUF6606"/>
</dbReference>
<feature type="coiled-coil region" evidence="7">
    <location>
        <begin position="1689"/>
        <end position="1716"/>
    </location>
</feature>
<evidence type="ECO:0000259" key="9">
    <source>
        <dbReference type="Pfam" id="PF12340"/>
    </source>
</evidence>
<dbReference type="STRING" id="1182542.W9YHR7"/>
<name>W9YHR7_9EURO</name>
<evidence type="ECO:0000256" key="8">
    <source>
        <dbReference type="SAM" id="MobiDB-lite"/>
    </source>
</evidence>
<dbReference type="GeneID" id="19164783"/>
<evidence type="ECO:0000313" key="12">
    <source>
        <dbReference type="EMBL" id="EXJ92093.1"/>
    </source>
</evidence>
<gene>
    <name evidence="12" type="ORF">A1O3_00643</name>
</gene>
<keyword evidence="3" id="KW-0645">Protease</keyword>